<dbReference type="NCBIfam" id="TIGR00112">
    <property type="entry name" value="proC"/>
    <property type="match status" value="1"/>
</dbReference>
<evidence type="ECO:0000256" key="2">
    <source>
        <dbReference type="ARBA" id="ARBA00022857"/>
    </source>
</evidence>
<dbReference type="PANTHER" id="PTHR11645:SF0">
    <property type="entry name" value="PYRROLINE-5-CARBOXYLATE REDUCTASE 3"/>
    <property type="match status" value="1"/>
</dbReference>
<evidence type="ECO:0000259" key="8">
    <source>
        <dbReference type="Pfam" id="PF14748"/>
    </source>
</evidence>
<evidence type="ECO:0000256" key="3">
    <source>
        <dbReference type="ARBA" id="ARBA00023002"/>
    </source>
</evidence>
<keyword evidence="10" id="KW-1185">Reference proteome</keyword>
<keyword evidence="9" id="KW-0614">Plasmid</keyword>
<dbReference type="GO" id="GO:0055129">
    <property type="term" value="P:L-proline biosynthetic process"/>
    <property type="evidence" value="ECO:0007669"/>
    <property type="project" value="UniProtKB-UniRule"/>
</dbReference>
<comment type="similarity">
    <text evidence="1 4">Belongs to the pyrroline-5-carboxylate reductase family.</text>
</comment>
<evidence type="ECO:0000256" key="1">
    <source>
        <dbReference type="ARBA" id="ARBA00005525"/>
    </source>
</evidence>
<gene>
    <name evidence="4 9" type="primary">proC</name>
    <name evidence="9" type="ORF">SULPSESMR1_03712</name>
</gene>
<keyword evidence="2 4" id="KW-0521">NADP</keyword>
<geneLocation type="plasmid" evidence="9 10">
    <name>pSMR1-5</name>
</geneLocation>
<reference evidence="9 10" key="1">
    <citation type="submission" date="2017-07" db="EMBL/GenBank/DDBJ databases">
        <title>Genome Sequence of Sulfitobacter pseudonitzschiae Strain SMR1 Isolated from a culture of the Diatom Skeletonema marinoi.</title>
        <authorList>
            <person name="Topel M."/>
            <person name="Pinder M.I.M."/>
            <person name="Johansson O.N."/>
            <person name="Kourtchenko O."/>
            <person name="Godhe A."/>
            <person name="Clarke A.K."/>
        </authorList>
    </citation>
    <scope>NUCLEOTIDE SEQUENCE [LARGE SCALE GENOMIC DNA]</scope>
    <source>
        <strain evidence="9 10">SMR1</strain>
        <plasmid evidence="9 10">pSMR1-5</plasmid>
    </source>
</reference>
<proteinExistence type="inferred from homology"/>
<dbReference type="UniPathway" id="UPA00098">
    <property type="reaction ID" value="UER00361"/>
</dbReference>
<dbReference type="Gene3D" id="1.10.3730.10">
    <property type="entry name" value="ProC C-terminal domain-like"/>
    <property type="match status" value="1"/>
</dbReference>
<dbReference type="Gene3D" id="3.40.50.720">
    <property type="entry name" value="NAD(P)-binding Rossmann-like Domain"/>
    <property type="match status" value="1"/>
</dbReference>
<keyword evidence="3 4" id="KW-0560">Oxidoreductase</keyword>
<organism evidence="9 10">
    <name type="scientific">Pseudosulfitobacter pseudonitzschiae</name>
    <dbReference type="NCBI Taxonomy" id="1402135"/>
    <lineage>
        <taxon>Bacteria</taxon>
        <taxon>Pseudomonadati</taxon>
        <taxon>Pseudomonadota</taxon>
        <taxon>Alphaproteobacteria</taxon>
        <taxon>Rhodobacterales</taxon>
        <taxon>Roseobacteraceae</taxon>
        <taxon>Pseudosulfitobacter</taxon>
    </lineage>
</organism>
<dbReference type="GO" id="GO:0005737">
    <property type="term" value="C:cytoplasm"/>
    <property type="evidence" value="ECO:0007669"/>
    <property type="project" value="UniProtKB-SubCell"/>
</dbReference>
<comment type="catalytic activity">
    <reaction evidence="4">
        <text>L-proline + NAD(+) = (S)-1-pyrroline-5-carboxylate + NADH + 2 H(+)</text>
        <dbReference type="Rhea" id="RHEA:14105"/>
        <dbReference type="ChEBI" id="CHEBI:15378"/>
        <dbReference type="ChEBI" id="CHEBI:17388"/>
        <dbReference type="ChEBI" id="CHEBI:57540"/>
        <dbReference type="ChEBI" id="CHEBI:57945"/>
        <dbReference type="ChEBI" id="CHEBI:60039"/>
        <dbReference type="EC" id="1.5.1.2"/>
    </reaction>
</comment>
<dbReference type="InterPro" id="IPR008927">
    <property type="entry name" value="6-PGluconate_DH-like_C_sf"/>
</dbReference>
<dbReference type="AlphaFoldDB" id="A0A221K9H2"/>
<feature type="domain" description="Pyrroline-5-carboxylate reductase dimerisation" evidence="8">
    <location>
        <begin position="162"/>
        <end position="267"/>
    </location>
</feature>
<dbReference type="EMBL" id="CP022420">
    <property type="protein sequence ID" value="ASM75510.1"/>
    <property type="molecule type" value="Genomic_DNA"/>
</dbReference>
<feature type="domain" description="Pyrroline-5-carboxylate reductase catalytic N-terminal" evidence="7">
    <location>
        <begin position="5"/>
        <end position="97"/>
    </location>
</feature>
<dbReference type="InterPro" id="IPR000304">
    <property type="entry name" value="Pyrroline-COOH_reductase"/>
</dbReference>
<dbReference type="KEGG" id="spse:SULPSESMR1_03712"/>
<sequence length="271" mass="27755">MTRRIILLGAGNMGYAMLDGWLRQDPMLEVHVVEPVATLRGRADALGATTVPTLSDLPEGIQPDLVVLVVKPQMVAPILAKCGKFAGGHTTFLSVAAGITLGSMRAALPEAAPIIRCMPNTPAAIGEGMIVLCAGADVPSAARRFVQVLMASSGAVSWITDEAQMDAVTAISGSGPAYVFHFIEVLAEAGQSLGLPADTAAILAVQTIAGAGRMAVMSDASPSALRAQVTSPNGTTAAALAVLMQGQALKQLVERAALAAYARSIELGQES</sequence>
<evidence type="ECO:0000256" key="5">
    <source>
        <dbReference type="NCBIfam" id="TIGR00112"/>
    </source>
</evidence>
<keyword evidence="4" id="KW-0641">Proline biosynthesis</keyword>
<comment type="function">
    <text evidence="4">Catalyzes the reduction of 1-pyrroline-5-carboxylate (PCA) to L-proline.</text>
</comment>
<comment type="subcellular location">
    <subcellularLocation>
        <location evidence="4">Cytoplasm</location>
    </subcellularLocation>
</comment>
<dbReference type="InterPro" id="IPR028939">
    <property type="entry name" value="P5C_Rdtase_cat_N"/>
</dbReference>
<dbReference type="Proteomes" id="UP000199754">
    <property type="component" value="Plasmid pSMR1-5"/>
</dbReference>
<evidence type="ECO:0000313" key="9">
    <source>
        <dbReference type="EMBL" id="ASM75510.1"/>
    </source>
</evidence>
<name>A0A221K9H2_9RHOB</name>
<dbReference type="SUPFAM" id="SSF51735">
    <property type="entry name" value="NAD(P)-binding Rossmann-fold domains"/>
    <property type="match status" value="1"/>
</dbReference>
<dbReference type="InterPro" id="IPR029036">
    <property type="entry name" value="P5CR_dimer"/>
</dbReference>
<dbReference type="Pfam" id="PF03807">
    <property type="entry name" value="F420_oxidored"/>
    <property type="match status" value="1"/>
</dbReference>
<dbReference type="GO" id="GO:0004735">
    <property type="term" value="F:pyrroline-5-carboxylate reductase activity"/>
    <property type="evidence" value="ECO:0007669"/>
    <property type="project" value="UniProtKB-UniRule"/>
</dbReference>
<accession>A0A221K9H2</accession>
<comment type="catalytic activity">
    <reaction evidence="4">
        <text>L-proline + NADP(+) = (S)-1-pyrroline-5-carboxylate + NADPH + 2 H(+)</text>
        <dbReference type="Rhea" id="RHEA:14109"/>
        <dbReference type="ChEBI" id="CHEBI:15378"/>
        <dbReference type="ChEBI" id="CHEBI:17388"/>
        <dbReference type="ChEBI" id="CHEBI:57783"/>
        <dbReference type="ChEBI" id="CHEBI:58349"/>
        <dbReference type="ChEBI" id="CHEBI:60039"/>
        <dbReference type="EC" id="1.5.1.2"/>
    </reaction>
</comment>
<dbReference type="PANTHER" id="PTHR11645">
    <property type="entry name" value="PYRROLINE-5-CARBOXYLATE REDUCTASE"/>
    <property type="match status" value="1"/>
</dbReference>
<dbReference type="FunFam" id="1.10.3730.10:FF:000001">
    <property type="entry name" value="Pyrroline-5-carboxylate reductase"/>
    <property type="match status" value="1"/>
</dbReference>
<protein>
    <recommendedName>
        <fullName evidence="4 5">Pyrroline-5-carboxylate reductase</fullName>
        <shortName evidence="4">P5C reductase</shortName>
        <shortName evidence="4">P5CR</shortName>
        <ecNumber evidence="4 5">1.5.1.2</ecNumber>
    </recommendedName>
    <alternativeName>
        <fullName evidence="4">PCA reductase</fullName>
    </alternativeName>
</protein>
<evidence type="ECO:0000256" key="4">
    <source>
        <dbReference type="HAMAP-Rule" id="MF_01925"/>
    </source>
</evidence>
<dbReference type="HAMAP" id="MF_01925">
    <property type="entry name" value="P5C_reductase"/>
    <property type="match status" value="1"/>
</dbReference>
<comment type="pathway">
    <text evidence="4">Amino-acid biosynthesis; L-proline biosynthesis; L-proline from L-glutamate 5-semialdehyde: step 1/1.</text>
</comment>
<dbReference type="RefSeq" id="WP_089423485.1">
    <property type="nucleotide sequence ID" value="NZ_CP022420.1"/>
</dbReference>
<dbReference type="OrthoDB" id="9805754at2"/>
<dbReference type="InterPro" id="IPR036291">
    <property type="entry name" value="NAD(P)-bd_dom_sf"/>
</dbReference>
<keyword evidence="4" id="KW-0028">Amino-acid biosynthesis</keyword>
<feature type="binding site" evidence="6">
    <location>
        <begin position="8"/>
        <end position="13"/>
    </location>
    <ligand>
        <name>NADP(+)</name>
        <dbReference type="ChEBI" id="CHEBI:58349"/>
    </ligand>
</feature>
<evidence type="ECO:0000313" key="10">
    <source>
        <dbReference type="Proteomes" id="UP000199754"/>
    </source>
</evidence>
<evidence type="ECO:0000256" key="6">
    <source>
        <dbReference type="PIRSR" id="PIRSR000193-1"/>
    </source>
</evidence>
<dbReference type="SUPFAM" id="SSF48179">
    <property type="entry name" value="6-phosphogluconate dehydrogenase C-terminal domain-like"/>
    <property type="match status" value="1"/>
</dbReference>
<dbReference type="Pfam" id="PF14748">
    <property type="entry name" value="P5CR_dimer"/>
    <property type="match status" value="1"/>
</dbReference>
<keyword evidence="4" id="KW-0963">Cytoplasm</keyword>
<dbReference type="EC" id="1.5.1.2" evidence="4 5"/>
<evidence type="ECO:0000259" key="7">
    <source>
        <dbReference type="Pfam" id="PF03807"/>
    </source>
</evidence>
<dbReference type="PIRSF" id="PIRSF000193">
    <property type="entry name" value="Pyrrol-5-carb_rd"/>
    <property type="match status" value="1"/>
</dbReference>